<evidence type="ECO:0000313" key="10">
    <source>
        <dbReference type="EMBL" id="WZN62290.1"/>
    </source>
</evidence>
<evidence type="ECO:0000313" key="11">
    <source>
        <dbReference type="Proteomes" id="UP001472866"/>
    </source>
</evidence>
<gene>
    <name evidence="10" type="ORF">HKI87_05g38260</name>
</gene>
<keyword evidence="7" id="KW-0968">Cytoplasmic vesicle</keyword>
<evidence type="ECO:0000259" key="9">
    <source>
        <dbReference type="Pfam" id="PF01602"/>
    </source>
</evidence>
<evidence type="ECO:0000256" key="1">
    <source>
        <dbReference type="ARBA" id="ARBA00004308"/>
    </source>
</evidence>
<comment type="subcellular location">
    <subcellularLocation>
        <location evidence="1">Endomembrane system</location>
    </subcellularLocation>
    <subcellularLocation>
        <location evidence="2">Golgi apparatus</location>
    </subcellularLocation>
</comment>
<dbReference type="EMBL" id="CP151505">
    <property type="protein sequence ID" value="WZN62290.1"/>
    <property type="molecule type" value="Genomic_DNA"/>
</dbReference>
<keyword evidence="3 7" id="KW-0813">Transport</keyword>
<proteinExistence type="inferred from homology"/>
<evidence type="ECO:0000256" key="8">
    <source>
        <dbReference type="SAM" id="MobiDB-lite"/>
    </source>
</evidence>
<evidence type="ECO:0000256" key="5">
    <source>
        <dbReference type="ARBA" id="ARBA00023034"/>
    </source>
</evidence>
<dbReference type="GO" id="GO:0016192">
    <property type="term" value="P:vesicle-mediated transport"/>
    <property type="evidence" value="ECO:0007669"/>
    <property type="project" value="InterPro"/>
</dbReference>
<dbReference type="Gene3D" id="1.25.10.10">
    <property type="entry name" value="Leucine-rich Repeat Variant"/>
    <property type="match status" value="1"/>
</dbReference>
<dbReference type="Pfam" id="PF01602">
    <property type="entry name" value="Adaptin_N"/>
    <property type="match status" value="1"/>
</dbReference>
<protein>
    <recommendedName>
        <fullName evidence="7">AP-1 complex subunit gamma</fullName>
    </recommendedName>
</protein>
<reference evidence="10 11" key="1">
    <citation type="submission" date="2024-03" db="EMBL/GenBank/DDBJ databases">
        <title>Complete genome sequence of the green alga Chloropicon roscoffensis RCC1871.</title>
        <authorList>
            <person name="Lemieux C."/>
            <person name="Pombert J.-F."/>
            <person name="Otis C."/>
            <person name="Turmel M."/>
        </authorList>
    </citation>
    <scope>NUCLEOTIDE SEQUENCE [LARGE SCALE GENOMIC DNA]</scope>
    <source>
        <strain evidence="10 11">RCC1871</strain>
    </source>
</reference>
<dbReference type="InterPro" id="IPR002553">
    <property type="entry name" value="Clathrin/coatomer_adapt-like_N"/>
</dbReference>
<keyword evidence="5 7" id="KW-0333">Golgi apparatus</keyword>
<evidence type="ECO:0000256" key="4">
    <source>
        <dbReference type="ARBA" id="ARBA00022927"/>
    </source>
</evidence>
<dbReference type="Proteomes" id="UP001472866">
    <property type="component" value="Chromosome 05"/>
</dbReference>
<dbReference type="PANTHER" id="PTHR22780">
    <property type="entry name" value="ADAPTIN, ALPHA/GAMMA/EPSILON"/>
    <property type="match status" value="1"/>
</dbReference>
<dbReference type="GO" id="GO:0030121">
    <property type="term" value="C:AP-1 adaptor complex"/>
    <property type="evidence" value="ECO:0007669"/>
    <property type="project" value="InterPro"/>
</dbReference>
<evidence type="ECO:0000256" key="6">
    <source>
        <dbReference type="ARBA" id="ARBA00023136"/>
    </source>
</evidence>
<dbReference type="GO" id="GO:0006886">
    <property type="term" value="P:intracellular protein transport"/>
    <property type="evidence" value="ECO:0007669"/>
    <property type="project" value="UniProtKB-UniRule"/>
</dbReference>
<evidence type="ECO:0000256" key="2">
    <source>
        <dbReference type="ARBA" id="ARBA00004555"/>
    </source>
</evidence>
<sequence length="660" mass="70711">MSTRLRELIRKVRQCKTAAEERAVVAKESAYLRDAFKREDAGGRHRNIAKLMYLHMLGYPTHFGQMECLKLIARPSFAEKRIGYLGLMSLLDEKQEVLMLVTNSIQQDLKGKNQYSIGLALCALGNLCSAEMARDLVVDVKRIMRSSTIYLKKKAAICAVRLSQKAPELVRDFMDEALSLLDERSHGVLLGAVTLAVELCRLDPTLVDEFRDKLVNLIKMLKHLTTSSGSGYGSSGDHHVRGVPDPFLQVQILHLLRLLGVGSPGASDRMSDVLAQVASSTDASKNAGCAVLYECACTILEIQSTGGLKVLAVNILGKLLGHRDNNMRYVALDALVKVVRIDASAVQRHKGAILAALADGSDASTRSKAIELAFELVTAKNVEDFVAEVFNLLDDDDPQFKAKLVDKICGAVEAHAPTPTWHIATITKVLVSAGRHVSEASLRSFLAFLTRQPPSVQEVAVRHLADLFLDKSGAPPRSPQLLLCVLWCVGEFGALLPDGADQVGILAAALEGQEGAEIAEVGLTALAKVGARSGAQDRQRARDVISRFNSSVDLELQARSCEFGKLFDHKRLMPEVLEAIPPLEDQQEEAAAGVPEAAPAVPVEADPMGDLLGDLGTSGGPVAAPAAAGDLLGDLLGGGGEPTATAVTPSSNPLDDLLNL</sequence>
<dbReference type="InterPro" id="IPR016024">
    <property type="entry name" value="ARM-type_fold"/>
</dbReference>
<keyword evidence="6 7" id="KW-0472">Membrane</keyword>
<comment type="similarity">
    <text evidence="7">Belongs to the adaptor complexes large subunit family.</text>
</comment>
<feature type="compositionally biased region" description="Low complexity" evidence="8">
    <location>
        <begin position="613"/>
        <end position="634"/>
    </location>
</feature>
<evidence type="ECO:0000256" key="7">
    <source>
        <dbReference type="PIRNR" id="PIRNR037094"/>
    </source>
</evidence>
<feature type="region of interest" description="Disordered" evidence="8">
    <location>
        <begin position="613"/>
        <end position="660"/>
    </location>
</feature>
<feature type="domain" description="Clathrin/coatomer adaptor adaptin-like N-terminal" evidence="9">
    <location>
        <begin position="22"/>
        <end position="569"/>
    </location>
</feature>
<keyword evidence="11" id="KW-1185">Reference proteome</keyword>
<dbReference type="SUPFAM" id="SSF48371">
    <property type="entry name" value="ARM repeat"/>
    <property type="match status" value="1"/>
</dbReference>
<dbReference type="InterPro" id="IPR011989">
    <property type="entry name" value="ARM-like"/>
</dbReference>
<keyword evidence="4 7" id="KW-0653">Protein transport</keyword>
<dbReference type="InterPro" id="IPR050840">
    <property type="entry name" value="Adaptor_Complx_Large_Subunit"/>
</dbReference>
<evidence type="ECO:0000256" key="3">
    <source>
        <dbReference type="ARBA" id="ARBA00022448"/>
    </source>
</evidence>
<name>A0AAX4P7E3_9CHLO</name>
<dbReference type="PIRSF" id="PIRSF037094">
    <property type="entry name" value="AP1_complex_gamma"/>
    <property type="match status" value="1"/>
</dbReference>
<organism evidence="10 11">
    <name type="scientific">Chloropicon roscoffensis</name>
    <dbReference type="NCBI Taxonomy" id="1461544"/>
    <lineage>
        <taxon>Eukaryota</taxon>
        <taxon>Viridiplantae</taxon>
        <taxon>Chlorophyta</taxon>
        <taxon>Chloropicophyceae</taxon>
        <taxon>Chloropicales</taxon>
        <taxon>Chloropicaceae</taxon>
        <taxon>Chloropicon</taxon>
    </lineage>
</organism>
<dbReference type="AlphaFoldDB" id="A0AAX4P7E3"/>
<accession>A0AAX4P7E3</accession>
<dbReference type="InterPro" id="IPR017107">
    <property type="entry name" value="AP1_complex_gsu"/>
</dbReference>